<accession>A0AAV0YLH4</accession>
<gene>
    <name evidence="8" type="ORF">VFH_I276800</name>
</gene>
<dbReference type="Gene3D" id="3.30.40.10">
    <property type="entry name" value="Zinc/RING finger domain, C3HC4 (zinc finger)"/>
    <property type="match status" value="2"/>
</dbReference>
<keyword evidence="9" id="KW-1185">Reference proteome</keyword>
<keyword evidence="2" id="KW-0479">Metal-binding</keyword>
<dbReference type="Proteomes" id="UP001157006">
    <property type="component" value="Chromosome 1L"/>
</dbReference>
<dbReference type="CDD" id="cd15489">
    <property type="entry name" value="PHD_SF"/>
    <property type="match status" value="1"/>
</dbReference>
<dbReference type="InterPro" id="IPR011011">
    <property type="entry name" value="Znf_FYVE_PHD"/>
</dbReference>
<dbReference type="GO" id="GO:0005634">
    <property type="term" value="C:nucleus"/>
    <property type="evidence" value="ECO:0007669"/>
    <property type="project" value="UniProtKB-SubCell"/>
</dbReference>
<feature type="domain" description="Zinc finger PHD-type" evidence="7">
    <location>
        <begin position="236"/>
        <end position="291"/>
    </location>
</feature>
<keyword evidence="4" id="KW-0862">Zinc</keyword>
<organism evidence="8 9">
    <name type="scientific">Vicia faba</name>
    <name type="common">Broad bean</name>
    <name type="synonym">Faba vulgaris</name>
    <dbReference type="NCBI Taxonomy" id="3906"/>
    <lineage>
        <taxon>Eukaryota</taxon>
        <taxon>Viridiplantae</taxon>
        <taxon>Streptophyta</taxon>
        <taxon>Embryophyta</taxon>
        <taxon>Tracheophyta</taxon>
        <taxon>Spermatophyta</taxon>
        <taxon>Magnoliopsida</taxon>
        <taxon>eudicotyledons</taxon>
        <taxon>Gunneridae</taxon>
        <taxon>Pentapetalae</taxon>
        <taxon>rosids</taxon>
        <taxon>fabids</taxon>
        <taxon>Fabales</taxon>
        <taxon>Fabaceae</taxon>
        <taxon>Papilionoideae</taxon>
        <taxon>50 kb inversion clade</taxon>
        <taxon>NPAAA clade</taxon>
        <taxon>Hologalegina</taxon>
        <taxon>IRL clade</taxon>
        <taxon>Fabeae</taxon>
        <taxon>Vicia</taxon>
    </lineage>
</organism>
<dbReference type="CDD" id="cd15565">
    <property type="entry name" value="PHD2_NSD"/>
    <property type="match status" value="1"/>
</dbReference>
<evidence type="ECO:0000313" key="9">
    <source>
        <dbReference type="Proteomes" id="UP001157006"/>
    </source>
</evidence>
<dbReference type="PANTHER" id="PTHR46235:SF13">
    <property type="entry name" value="EDM2-LIKE PROTEIN1"/>
    <property type="match status" value="1"/>
</dbReference>
<proteinExistence type="predicted"/>
<evidence type="ECO:0000256" key="4">
    <source>
        <dbReference type="ARBA" id="ARBA00022833"/>
    </source>
</evidence>
<name>A0AAV0YLH4_VICFA</name>
<feature type="region of interest" description="Disordered" evidence="6">
    <location>
        <begin position="816"/>
        <end position="922"/>
    </location>
</feature>
<comment type="subcellular location">
    <subcellularLocation>
        <location evidence="1">Nucleus</location>
    </subcellularLocation>
</comment>
<feature type="region of interest" description="Disordered" evidence="6">
    <location>
        <begin position="643"/>
        <end position="667"/>
    </location>
</feature>
<evidence type="ECO:0000313" key="8">
    <source>
        <dbReference type="EMBL" id="CAI8586931.1"/>
    </source>
</evidence>
<dbReference type="GO" id="GO:0008270">
    <property type="term" value="F:zinc ion binding"/>
    <property type="evidence" value="ECO:0007669"/>
    <property type="project" value="UniProtKB-KW"/>
</dbReference>
<protein>
    <recommendedName>
        <fullName evidence="7">Zinc finger PHD-type domain-containing protein</fullName>
    </recommendedName>
</protein>
<feature type="compositionally biased region" description="Basic and acidic residues" evidence="6">
    <location>
        <begin position="837"/>
        <end position="847"/>
    </location>
</feature>
<evidence type="ECO:0000256" key="6">
    <source>
        <dbReference type="SAM" id="MobiDB-lite"/>
    </source>
</evidence>
<reference evidence="8 9" key="1">
    <citation type="submission" date="2023-01" db="EMBL/GenBank/DDBJ databases">
        <authorList>
            <person name="Kreplak J."/>
        </authorList>
    </citation>
    <scope>NUCLEOTIDE SEQUENCE [LARGE SCALE GENOMIC DNA]</scope>
</reference>
<feature type="compositionally biased region" description="Polar residues" evidence="6">
    <location>
        <begin position="848"/>
        <end position="865"/>
    </location>
</feature>
<dbReference type="InterPro" id="IPR001965">
    <property type="entry name" value="Znf_PHD"/>
</dbReference>
<dbReference type="InterPro" id="IPR022702">
    <property type="entry name" value="Cytosine_MeTrfase1_RFD"/>
</dbReference>
<dbReference type="InterPro" id="IPR013083">
    <property type="entry name" value="Znf_RING/FYVE/PHD"/>
</dbReference>
<keyword evidence="3" id="KW-0863">Zinc-finger</keyword>
<evidence type="ECO:0000256" key="2">
    <source>
        <dbReference type="ARBA" id="ARBA00022723"/>
    </source>
</evidence>
<feature type="compositionally biased region" description="Low complexity" evidence="6">
    <location>
        <begin position="729"/>
        <end position="746"/>
    </location>
</feature>
<dbReference type="EMBL" id="OX451736">
    <property type="protein sequence ID" value="CAI8586931.1"/>
    <property type="molecule type" value="Genomic_DNA"/>
</dbReference>
<sequence length="1102" mass="121079">MKRRFADLGDEPESEIEYQSLLVSNYHLEDDDDKPVSFSVLPIQWSDSEVSNVDGNRGKIFLHGSSDSGLQKIFMQVTAWKFDLSGLKPEVSLLSKDGRWIKLQKPRKSFQDTVKTVLITLYFLHCVKRKPRLSTDSFWSNLCKDRDLSSYGFKPSHKDLLDHMPLIGEATRRHVVLARSKLLLTVLGDKPEYQKVSYEEFEDLPQPGFTDDDTDNDIVKETDEDSKVEDDLFDSVCAMCDNGGDLIMCDGACMRSFHATKADGRESMCDSLGFTKKQVDDIETFYCKNCEYRQHQCFACGELGSSDKDKGPEVFKCASETCDRFYHPHCVAKLLPPEKHISEGKPFTCPIHFCCVCKGLENKMEHELQFGVCNRCPKSYHRKCLPIGIAFDIDGVETRAWEGLLPNNRILIYCLNHEIIDTLGTPVRDHVKFPKIGASVRENNISNKRMKPTTKERVILENNVGIAKSSGKSTANHKIDDKLETHVKDYIKFPVTKASVREVNTSNKRMKPTTKERVILENNVGFVKSSGKSTANHEINEKLGNPVKDHIKLPDAKASVPEINTSSKWFKPTTKERVILENNAGFVKSPGKSTAAGSKVTKETVLSLMNNVGFDESSGKSTATESKVTKETVTLENNKETVTLENNAGFDKSSGKSTASGSKATKERVALENNVGFNKSSGKSTAAGSKVTKKTATLENNVGFVKSSGKSTAAGSKVTIKKTATLENSVGSVNSSGKSTAAGSKATTERGALENSVDLVKSSGKSTAAGSKATTERGALENNVDLVKSSGKSTAAGSKATTERVALDNNVDLVKSSGKSTAAGSKGTGRLPLNKPKSNETSRRVSTENKNSVSNLIDQKLNASMSKGFKPSQHDNQVDDADNGTLSIQPLRTTLPPAPMSKGLKQSKQLDDADNQTSSIKPIRSVLSPLDADSEKGLVDSFKEARSSILLEGVVGKQKLGDVEDKLVLNHDLPESTDIQEEQACINESEKRSLRHGSLEEESDKKQEFKIIPTWKTSAKRTQVKKNDRRELGVSSQLFKEKGAVSKAKTKTRPVKEVSSHKRKTRSETKSFQTPDRVVPAGFAAGPNYEYSLHHSAGWLDE</sequence>
<dbReference type="Pfam" id="PF22908">
    <property type="entry name" value="PHD_NSD"/>
    <property type="match status" value="1"/>
</dbReference>
<evidence type="ECO:0000256" key="1">
    <source>
        <dbReference type="ARBA" id="ARBA00004123"/>
    </source>
</evidence>
<dbReference type="Pfam" id="PF12047">
    <property type="entry name" value="DNMT1-RFD"/>
    <property type="match status" value="1"/>
</dbReference>
<evidence type="ECO:0000259" key="7">
    <source>
        <dbReference type="SMART" id="SM00249"/>
    </source>
</evidence>
<feature type="region of interest" description="Disordered" evidence="6">
    <location>
        <begin position="729"/>
        <end position="801"/>
    </location>
</feature>
<evidence type="ECO:0000256" key="3">
    <source>
        <dbReference type="ARBA" id="ARBA00022771"/>
    </source>
</evidence>
<dbReference type="PANTHER" id="PTHR46235">
    <property type="entry name" value="PHD FINGER-CONTAINING PROTEIN DDB_G0268158"/>
    <property type="match status" value="1"/>
</dbReference>
<dbReference type="SMART" id="SM00249">
    <property type="entry name" value="PHD"/>
    <property type="match status" value="3"/>
</dbReference>
<dbReference type="AlphaFoldDB" id="A0AAV0YLH4"/>
<feature type="domain" description="Zinc finger PHD-type" evidence="7">
    <location>
        <begin position="354"/>
        <end position="418"/>
    </location>
</feature>
<dbReference type="InterPro" id="IPR055198">
    <property type="entry name" value="NSD_PHD"/>
</dbReference>
<dbReference type="SUPFAM" id="SSF57903">
    <property type="entry name" value="FYVE/PHD zinc finger"/>
    <property type="match status" value="1"/>
</dbReference>
<evidence type="ECO:0000256" key="5">
    <source>
        <dbReference type="ARBA" id="ARBA00023242"/>
    </source>
</evidence>
<keyword evidence="5" id="KW-0539">Nucleus</keyword>
<feature type="compositionally biased region" description="Low complexity" evidence="6">
    <location>
        <begin position="816"/>
        <end position="829"/>
    </location>
</feature>
<feature type="domain" description="Zinc finger PHD-type" evidence="7">
    <location>
        <begin position="296"/>
        <end position="353"/>
    </location>
</feature>
<feature type="region of interest" description="Disordered" evidence="6">
    <location>
        <begin position="1043"/>
        <end position="1084"/>
    </location>
</feature>
<feature type="compositionally biased region" description="Low complexity" evidence="6">
    <location>
        <begin position="761"/>
        <end position="773"/>
    </location>
</feature>
<feature type="compositionally biased region" description="Low complexity" evidence="6">
    <location>
        <begin position="788"/>
        <end position="800"/>
    </location>
</feature>